<dbReference type="Proteomes" id="UP000824988">
    <property type="component" value="Chromosome"/>
</dbReference>
<dbReference type="AlphaFoldDB" id="A0A8D4VLJ7"/>
<dbReference type="RefSeq" id="WP_054774684.1">
    <property type="nucleotide sequence ID" value="NZ_AP019782.1"/>
</dbReference>
<sequence length="322" mass="33951">MPQARGSQAALTLFEETTYGTDPGTPDGKKLYFVSADLSSDQNLMDSETITGLRERARPVQGNITVSGNVDMEIGAESIGTLLKHALGQHTTTGTGPYVHTITLGDLPVGMTLEKDFGANISGTGRYEKFNGCRVKSLALDLPSEGFPKAQFAIVGASSTLASAPLDASITDYGHTSFSAFEASIQEGGAAIAVVTAAKINLDNGLDESVYVVGGQGKRRALPEQFSTVTGEITALFEDPTLLNKAINRTASSLKITLSRGTADGSAGNESIEFFVQNLDYQRKSPGIQGPKGILITLSFKAYRVNTTTAFQITLKNAVATI</sequence>
<accession>A0A8D4VLJ7</accession>
<name>A0A8D4VLJ7_9GAMM</name>
<organism evidence="1 2">
    <name type="scientific">Methylogaea oryzae</name>
    <dbReference type="NCBI Taxonomy" id="1295382"/>
    <lineage>
        <taxon>Bacteria</taxon>
        <taxon>Pseudomonadati</taxon>
        <taxon>Pseudomonadota</taxon>
        <taxon>Gammaproteobacteria</taxon>
        <taxon>Methylococcales</taxon>
        <taxon>Methylococcaceae</taxon>
        <taxon>Methylogaea</taxon>
    </lineage>
</organism>
<dbReference type="InterPro" id="IPR044000">
    <property type="entry name" value="Phage_tube_2"/>
</dbReference>
<dbReference type="KEGG" id="moz:MoryE10_09340"/>
<protein>
    <recommendedName>
        <fullName evidence="3">Phage tail protein</fullName>
    </recommendedName>
</protein>
<reference evidence="1" key="1">
    <citation type="submission" date="2019-06" db="EMBL/GenBank/DDBJ databases">
        <title>Complete genome sequence of Methylogaea oryzae strain JCM16910.</title>
        <authorList>
            <person name="Asakawa S."/>
        </authorList>
    </citation>
    <scope>NUCLEOTIDE SEQUENCE</scope>
    <source>
        <strain evidence="1">E10</strain>
    </source>
</reference>
<evidence type="ECO:0000313" key="1">
    <source>
        <dbReference type="EMBL" id="BBL70328.1"/>
    </source>
</evidence>
<dbReference type="Pfam" id="PF18906">
    <property type="entry name" value="Phage_tube_2"/>
    <property type="match status" value="1"/>
</dbReference>
<keyword evidence="2" id="KW-1185">Reference proteome</keyword>
<evidence type="ECO:0008006" key="3">
    <source>
        <dbReference type="Google" id="ProtNLM"/>
    </source>
</evidence>
<evidence type="ECO:0000313" key="2">
    <source>
        <dbReference type="Proteomes" id="UP000824988"/>
    </source>
</evidence>
<gene>
    <name evidence="1" type="ORF">MoryE10_09340</name>
</gene>
<proteinExistence type="predicted"/>
<dbReference type="EMBL" id="AP019782">
    <property type="protein sequence ID" value="BBL70328.1"/>
    <property type="molecule type" value="Genomic_DNA"/>
</dbReference>